<evidence type="ECO:0000256" key="4">
    <source>
        <dbReference type="ARBA" id="ARBA00023180"/>
    </source>
</evidence>
<evidence type="ECO:0000313" key="8">
    <source>
        <dbReference type="RefSeq" id="XP_025407578.1"/>
    </source>
</evidence>
<reference evidence="8" key="1">
    <citation type="submission" date="2025-08" db="UniProtKB">
        <authorList>
            <consortium name="RefSeq"/>
        </authorList>
    </citation>
    <scope>IDENTIFICATION</scope>
    <source>
        <tissue evidence="8">Whole body</tissue>
    </source>
</reference>
<dbReference type="InterPro" id="IPR002018">
    <property type="entry name" value="CarbesteraseB"/>
</dbReference>
<sequence>MFYKFSMKCNSSLNKFIHIENLFYTSTFDLRLFNTRFATMQFSRTSTVNPVKTKLLFIVVILYCHLVFGEIEVKIAKGILRGQILKSRNGRPYYSYTGVPYAKPPVGELRFEAPEPVDPWNGTIDATKSPTICLQKDEEHSQEDCLYLNVYSPATDGRLPVMFWIYGGAFYLGHGNFESFGPDYFMDKDIVLITFNYRLGVLGLLSMEDDVIPGNYAMKDQVMALRWVQENIDKFGGDPGKVTIFGGSSGAASVGYHMISPMSKGLFHKAILQSGSPLCRWSIPLPGVARHQTKIISDVAGCTGRSSTDILKCLKKLPARFFINLREIFNETLTYSHMVLFLPVVEQCGSGQKSFLCHHQLHSFQQVSFVPAIVGLNSGEGGMDVSFMINDKDLPNPDILKDFHYKMSLMMGYEHYASDVNEIGKSIIQRYFPTGKVDQSYSKLVEMFTDGDYIQCLLDTAIKFSPPMYYYVYDYQNEFSFNILYGNSHQKLGVTHGDELISLFKLRNWNNKELNEKDLEISKLMVDIWTRFAISDVPTIDGTESSSVWPIFDMKKQSMLYINSNRSSVIQNPFEEKYKFWNSLSLLSKLTEYFSKSVTSTTNTKNEL</sequence>
<evidence type="ECO:0000256" key="3">
    <source>
        <dbReference type="ARBA" id="ARBA00022801"/>
    </source>
</evidence>
<dbReference type="SUPFAM" id="SSF53474">
    <property type="entry name" value="alpha/beta-Hydrolases"/>
    <property type="match status" value="1"/>
</dbReference>
<dbReference type="PANTHER" id="PTHR43142:SF1">
    <property type="entry name" value="CARBOXYLIC ESTER HYDROLASE"/>
    <property type="match status" value="1"/>
</dbReference>
<dbReference type="InterPro" id="IPR019826">
    <property type="entry name" value="Carboxylesterase_B_AS"/>
</dbReference>
<keyword evidence="3 5" id="KW-0378">Hydrolase</keyword>
<keyword evidence="4" id="KW-0325">Glycoprotein</keyword>
<dbReference type="PROSITE" id="PS00122">
    <property type="entry name" value="CARBOXYLESTERASE_B_1"/>
    <property type="match status" value="1"/>
</dbReference>
<evidence type="ECO:0000256" key="2">
    <source>
        <dbReference type="ARBA" id="ARBA00022487"/>
    </source>
</evidence>
<dbReference type="OrthoDB" id="8174896at2759"/>
<protein>
    <recommendedName>
        <fullName evidence="5">Carboxylic ester hydrolase</fullName>
        <ecNumber evidence="5">3.1.1.-</ecNumber>
    </recommendedName>
</protein>
<dbReference type="GeneID" id="112681549"/>
<keyword evidence="7" id="KW-1185">Reference proteome</keyword>
<gene>
    <name evidence="8" type="primary">LOC112681549</name>
</gene>
<dbReference type="RefSeq" id="XP_025407578.1">
    <property type="nucleotide sequence ID" value="XM_025551793.1"/>
</dbReference>
<evidence type="ECO:0000259" key="6">
    <source>
        <dbReference type="Pfam" id="PF00135"/>
    </source>
</evidence>
<dbReference type="Gene3D" id="3.40.50.1820">
    <property type="entry name" value="alpha/beta hydrolase"/>
    <property type="match status" value="1"/>
</dbReference>
<accession>A0A8B8F9V9</accession>
<dbReference type="Pfam" id="PF00135">
    <property type="entry name" value="COesterase"/>
    <property type="match status" value="1"/>
</dbReference>
<dbReference type="AlphaFoldDB" id="A0A8B8F9V9"/>
<dbReference type="PANTHER" id="PTHR43142">
    <property type="entry name" value="CARBOXYLIC ESTER HYDROLASE"/>
    <property type="match status" value="1"/>
</dbReference>
<dbReference type="Proteomes" id="UP000694846">
    <property type="component" value="Unplaced"/>
</dbReference>
<organism evidence="7 8">
    <name type="scientific">Sipha flava</name>
    <name type="common">yellow sugarcane aphid</name>
    <dbReference type="NCBI Taxonomy" id="143950"/>
    <lineage>
        <taxon>Eukaryota</taxon>
        <taxon>Metazoa</taxon>
        <taxon>Ecdysozoa</taxon>
        <taxon>Arthropoda</taxon>
        <taxon>Hexapoda</taxon>
        <taxon>Insecta</taxon>
        <taxon>Pterygota</taxon>
        <taxon>Neoptera</taxon>
        <taxon>Paraneoptera</taxon>
        <taxon>Hemiptera</taxon>
        <taxon>Sternorrhyncha</taxon>
        <taxon>Aphidomorpha</taxon>
        <taxon>Aphidoidea</taxon>
        <taxon>Aphididae</taxon>
        <taxon>Sipha</taxon>
    </lineage>
</organism>
<evidence type="ECO:0000313" key="7">
    <source>
        <dbReference type="Proteomes" id="UP000694846"/>
    </source>
</evidence>
<dbReference type="GO" id="GO:0052689">
    <property type="term" value="F:carboxylic ester hydrolase activity"/>
    <property type="evidence" value="ECO:0007669"/>
    <property type="project" value="UniProtKB-KW"/>
</dbReference>
<dbReference type="EC" id="3.1.1.-" evidence="5"/>
<dbReference type="InterPro" id="IPR019819">
    <property type="entry name" value="Carboxylesterase_B_CS"/>
</dbReference>
<evidence type="ECO:0000256" key="5">
    <source>
        <dbReference type="RuleBase" id="RU361235"/>
    </source>
</evidence>
<dbReference type="PROSITE" id="PS00941">
    <property type="entry name" value="CARBOXYLESTERASE_B_2"/>
    <property type="match status" value="1"/>
</dbReference>
<dbReference type="InterPro" id="IPR029058">
    <property type="entry name" value="AB_hydrolase_fold"/>
</dbReference>
<comment type="similarity">
    <text evidence="1 5">Belongs to the type-B carboxylesterase/lipase family.</text>
</comment>
<evidence type="ECO:0000256" key="1">
    <source>
        <dbReference type="ARBA" id="ARBA00005964"/>
    </source>
</evidence>
<name>A0A8B8F9V9_9HEMI</name>
<keyword evidence="2" id="KW-0719">Serine esterase</keyword>
<proteinExistence type="inferred from homology"/>
<feature type="domain" description="Carboxylesterase type B" evidence="6">
    <location>
        <begin position="72"/>
        <end position="581"/>
    </location>
</feature>